<dbReference type="Proteomes" id="UP000321528">
    <property type="component" value="Unassembled WGS sequence"/>
</dbReference>
<proteinExistence type="predicted"/>
<organism evidence="2 4">
    <name type="scientific">Flagellimonas aequoris</name>
    <dbReference type="NCBI Taxonomy" id="2306997"/>
    <lineage>
        <taxon>Bacteria</taxon>
        <taxon>Pseudomonadati</taxon>
        <taxon>Bacteroidota</taxon>
        <taxon>Flavobacteriia</taxon>
        <taxon>Flavobacteriales</taxon>
        <taxon>Flavobacteriaceae</taxon>
        <taxon>Flagellimonas</taxon>
    </lineage>
</organism>
<dbReference type="Proteomes" id="UP000284189">
    <property type="component" value="Unassembled WGS sequence"/>
</dbReference>
<accession>A0A418N2L9</accession>
<reference evidence="2 4" key="1">
    <citation type="submission" date="2018-08" db="EMBL/GenBank/DDBJ databases">
        <title>Proposal of Muricauda 72 sp.nov. and Muricauda NH166 sp.nov., isolated from seawater.</title>
        <authorList>
            <person name="Cheng H."/>
            <person name="Wu Y.-H."/>
            <person name="Guo L.-L."/>
            <person name="Xu X.-W."/>
        </authorList>
    </citation>
    <scope>NUCLEOTIDE SEQUENCE [LARGE SCALE GENOMIC DNA]</scope>
    <source>
        <strain evidence="2 4">NH166</strain>
    </source>
</reference>
<protein>
    <submittedName>
        <fullName evidence="2">DUF4375 domain-containing protein</fullName>
    </submittedName>
</protein>
<dbReference type="InterPro" id="IPR025402">
    <property type="entry name" value="DMP19_C"/>
</dbReference>
<keyword evidence="5" id="KW-1185">Reference proteome</keyword>
<evidence type="ECO:0000259" key="1">
    <source>
        <dbReference type="Pfam" id="PF14300"/>
    </source>
</evidence>
<dbReference type="EMBL" id="VNWL01000030">
    <property type="protein sequence ID" value="TXJ99388.1"/>
    <property type="molecule type" value="Genomic_DNA"/>
</dbReference>
<dbReference type="EMBL" id="QXFJ01000031">
    <property type="protein sequence ID" value="RIV67563.1"/>
    <property type="molecule type" value="Genomic_DNA"/>
</dbReference>
<reference evidence="3 5" key="2">
    <citation type="submission" date="2019-07" db="EMBL/GenBank/DDBJ databases">
        <title>Draft genome of two Muricauda strains isolated from deep sea.</title>
        <authorList>
            <person name="Sun C."/>
        </authorList>
    </citation>
    <scope>NUCLEOTIDE SEQUENCE [LARGE SCALE GENOMIC DNA]</scope>
    <source>
        <strain evidence="3 5">NH166</strain>
    </source>
</reference>
<feature type="domain" description="DNA mimic protein DMP19 C-terminal" evidence="1">
    <location>
        <begin position="81"/>
        <end position="205"/>
    </location>
</feature>
<dbReference type="Gene3D" id="1.20.1420.60">
    <property type="match status" value="1"/>
</dbReference>
<gene>
    <name evidence="2" type="ORF">D2U88_18710</name>
    <name evidence="3" type="ORF">FQ019_18495</name>
</gene>
<evidence type="ECO:0000313" key="2">
    <source>
        <dbReference type="EMBL" id="RIV67563.1"/>
    </source>
</evidence>
<dbReference type="AlphaFoldDB" id="A0A418N2L9"/>
<evidence type="ECO:0000313" key="4">
    <source>
        <dbReference type="Proteomes" id="UP000284189"/>
    </source>
</evidence>
<comment type="caution">
    <text evidence="2">The sequence shown here is derived from an EMBL/GenBank/DDBJ whole genome shotgun (WGS) entry which is preliminary data.</text>
</comment>
<evidence type="ECO:0000313" key="3">
    <source>
        <dbReference type="EMBL" id="TXJ99388.1"/>
    </source>
</evidence>
<dbReference type="OrthoDB" id="7989464at2"/>
<name>A0A418N2L9_9FLAO</name>
<dbReference type="Pfam" id="PF14300">
    <property type="entry name" value="DMP19"/>
    <property type="match status" value="1"/>
</dbReference>
<sequence length="219" mass="25828">MNFTIIIAILAILGYILPKLVKFGESAPSKPKGEWHYRVRFAKLNKELYEKATEEERLELLYYFAQKIRKSDDYGITSLQEMPEPLKTFYFIDCLEKEVNNGGFLQFFTNSTGRYTEETIDSLAKIGADFNKSLILSAVKILEKHNVSPESLGNQLDNHDLHEIFPIGELYQNEALMNEMYEIDKQFYKSDEYLWKLSLTYFEENNQDLWPKLEEQYRN</sequence>
<evidence type="ECO:0000313" key="5">
    <source>
        <dbReference type="Proteomes" id="UP000321528"/>
    </source>
</evidence>